<sequence>MTDTGRQGLRRDAAALAVAVMAALVATGCGGGGGGDSPSAASPPATAPVTGPVTPPVTTPVTTPDPTPVTPPVTTLTDPLFPYQWHLANSGQDALSSTRPVPGVDLNVGGLHAAGVRGTGVRVAIVDSGLDIRHEDLQANVVAGASINFLNNSGDPTPGKSDPDHGTAVAGIVAARGWNGVGGRGVAPEARLQGFNFMAAQNATNLALALGVSPLTAATQVFNLSFGAETLDIAPISANDIQTLDQFFASTRSNRGGIYVKSAGNSFLEMANVDCSLAQRYGVGCANSNFETVFNLSAITVVGAVNAAGKRSSYSTPGASVLVAGLGGEAGAHRNQAPGAQEIMYQPAVLTTDLSGCDKGYHRNIGRSINALDVVGPSPLDPSCNYTAIFYGTSAAAPSVSGVVAMMLQVNPALTQREVQYILATTARRVDYPGTPVKFEGVAIDDAWVVNGANRAFSNTFGFGLVDAGAAVEAARRGSGLSAPRRSNWLEARPASPEAIPYRDGAGTRGSIPIAVNDPLTVETVQVSFSTTHRDPAKLRVTLISPSGTRSILVWPFSGLKPLAGTTVAGFGSDLMRSNAFLDEKAQGTWRLEVVDVSAPSGTSTSQFTHWSLRIAGR</sequence>
<dbReference type="InterPro" id="IPR034182">
    <property type="entry name" value="Kexin/furin"/>
</dbReference>
<feature type="active site" description="Charge relay system" evidence="7 8">
    <location>
        <position position="394"/>
    </location>
</feature>
<evidence type="ECO:0000313" key="12">
    <source>
        <dbReference type="Proteomes" id="UP000542125"/>
    </source>
</evidence>
<dbReference type="InterPro" id="IPR000209">
    <property type="entry name" value="Peptidase_S8/S53_dom"/>
</dbReference>
<dbReference type="SUPFAM" id="SSF49785">
    <property type="entry name" value="Galactose-binding domain-like"/>
    <property type="match status" value="1"/>
</dbReference>
<dbReference type="Gene3D" id="3.40.50.200">
    <property type="entry name" value="Peptidase S8/S53 domain"/>
    <property type="match status" value="1"/>
</dbReference>
<dbReference type="GO" id="GO:0005737">
    <property type="term" value="C:cytoplasm"/>
    <property type="evidence" value="ECO:0007669"/>
    <property type="project" value="UniProtKB-ARBA"/>
</dbReference>
<evidence type="ECO:0000256" key="7">
    <source>
        <dbReference type="PIRSR" id="PIRSR615500-1"/>
    </source>
</evidence>
<evidence type="ECO:0000256" key="2">
    <source>
        <dbReference type="ARBA" id="ARBA00022670"/>
    </source>
</evidence>
<dbReference type="PRINTS" id="PR00723">
    <property type="entry name" value="SUBTILISIN"/>
</dbReference>
<keyword evidence="3" id="KW-0732">Signal</keyword>
<keyword evidence="4 8" id="KW-0378">Hydrolase</keyword>
<evidence type="ECO:0000313" key="11">
    <source>
        <dbReference type="EMBL" id="NYE84905.1"/>
    </source>
</evidence>
<dbReference type="PANTHER" id="PTHR42884:SF14">
    <property type="entry name" value="NEUROENDOCRINE CONVERTASE 1"/>
    <property type="match status" value="1"/>
</dbReference>
<keyword evidence="12" id="KW-1185">Reference proteome</keyword>
<dbReference type="GO" id="GO:0016485">
    <property type="term" value="P:protein processing"/>
    <property type="evidence" value="ECO:0007669"/>
    <property type="project" value="TreeGrafter"/>
</dbReference>
<dbReference type="InterPro" id="IPR022398">
    <property type="entry name" value="Peptidase_S8_His-AS"/>
</dbReference>
<dbReference type="PANTHER" id="PTHR42884">
    <property type="entry name" value="PROPROTEIN CONVERTASE SUBTILISIN/KEXIN-RELATED"/>
    <property type="match status" value="1"/>
</dbReference>
<comment type="similarity">
    <text evidence="1">Belongs to the peptidase S8 family. Furin subfamily.</text>
</comment>
<dbReference type="Pfam" id="PF00082">
    <property type="entry name" value="Peptidase_S8"/>
    <property type="match status" value="1"/>
</dbReference>
<feature type="region of interest" description="Disordered" evidence="9">
    <location>
        <begin position="31"/>
        <end position="69"/>
    </location>
</feature>
<organism evidence="11 12">
    <name type="scientific">Pigmentiphaga litoralis</name>
    <dbReference type="NCBI Taxonomy" id="516702"/>
    <lineage>
        <taxon>Bacteria</taxon>
        <taxon>Pseudomonadati</taxon>
        <taxon>Pseudomonadota</taxon>
        <taxon>Betaproteobacteria</taxon>
        <taxon>Burkholderiales</taxon>
        <taxon>Alcaligenaceae</taxon>
        <taxon>Pigmentiphaga</taxon>
    </lineage>
</organism>
<evidence type="ECO:0000256" key="6">
    <source>
        <dbReference type="ARBA" id="ARBA00022837"/>
    </source>
</evidence>
<dbReference type="PROSITE" id="PS00137">
    <property type="entry name" value="SUBTILASE_HIS"/>
    <property type="match status" value="1"/>
</dbReference>
<dbReference type="InterPro" id="IPR015500">
    <property type="entry name" value="Peptidase_S8_subtilisin-rel"/>
</dbReference>
<dbReference type="GO" id="GO:0004252">
    <property type="term" value="F:serine-type endopeptidase activity"/>
    <property type="evidence" value="ECO:0007669"/>
    <property type="project" value="UniProtKB-UniRule"/>
</dbReference>
<evidence type="ECO:0000256" key="4">
    <source>
        <dbReference type="ARBA" id="ARBA00022801"/>
    </source>
</evidence>
<dbReference type="GO" id="GO:0016020">
    <property type="term" value="C:membrane"/>
    <property type="evidence" value="ECO:0007669"/>
    <property type="project" value="TreeGrafter"/>
</dbReference>
<evidence type="ECO:0000256" key="3">
    <source>
        <dbReference type="ARBA" id="ARBA00022729"/>
    </source>
</evidence>
<evidence type="ECO:0000256" key="5">
    <source>
        <dbReference type="ARBA" id="ARBA00022825"/>
    </source>
</evidence>
<keyword evidence="2 8" id="KW-0645">Protease</keyword>
<evidence type="ECO:0000256" key="8">
    <source>
        <dbReference type="PROSITE-ProRule" id="PRU01240"/>
    </source>
</evidence>
<dbReference type="Pfam" id="PF01483">
    <property type="entry name" value="P_proprotein"/>
    <property type="match status" value="1"/>
</dbReference>
<dbReference type="AlphaFoldDB" id="A0A7Y9IXH1"/>
<dbReference type="PROSITE" id="PS00136">
    <property type="entry name" value="SUBTILASE_ASP"/>
    <property type="match status" value="1"/>
</dbReference>
<dbReference type="InterPro" id="IPR002884">
    <property type="entry name" value="P_dom"/>
</dbReference>
<dbReference type="SUPFAM" id="SSF52743">
    <property type="entry name" value="Subtilisin-like"/>
    <property type="match status" value="1"/>
</dbReference>
<proteinExistence type="inferred from homology"/>
<dbReference type="PROSITE" id="PS51257">
    <property type="entry name" value="PROKAR_LIPOPROTEIN"/>
    <property type="match status" value="1"/>
</dbReference>
<dbReference type="Proteomes" id="UP000542125">
    <property type="component" value="Unassembled WGS sequence"/>
</dbReference>
<dbReference type="InterPro" id="IPR023827">
    <property type="entry name" value="Peptidase_S8_Asp-AS"/>
</dbReference>
<evidence type="ECO:0000256" key="1">
    <source>
        <dbReference type="ARBA" id="ARBA00005325"/>
    </source>
</evidence>
<dbReference type="PROSITE" id="PS00138">
    <property type="entry name" value="SUBTILASE_SER"/>
    <property type="match status" value="1"/>
</dbReference>
<feature type="compositionally biased region" description="Pro residues" evidence="9">
    <location>
        <begin position="53"/>
        <end position="69"/>
    </location>
</feature>
<dbReference type="CDD" id="cd04059">
    <property type="entry name" value="Peptidases_S8_Protein_convertases_Kexins_Furin-like"/>
    <property type="match status" value="1"/>
</dbReference>
<dbReference type="PROSITE" id="PS51829">
    <property type="entry name" value="P_HOMO_B"/>
    <property type="match status" value="1"/>
</dbReference>
<dbReference type="Gene3D" id="2.60.120.260">
    <property type="entry name" value="Galactose-binding domain-like"/>
    <property type="match status" value="1"/>
</dbReference>
<evidence type="ECO:0000259" key="10">
    <source>
        <dbReference type="PROSITE" id="PS51829"/>
    </source>
</evidence>
<feature type="active site" description="Charge relay system" evidence="7 8">
    <location>
        <position position="127"/>
    </location>
</feature>
<dbReference type="InterPro" id="IPR023828">
    <property type="entry name" value="Peptidase_S8_Ser-AS"/>
</dbReference>
<comment type="caution">
    <text evidence="11">The sequence shown here is derived from an EMBL/GenBank/DDBJ whole genome shotgun (WGS) entry which is preliminary data.</text>
</comment>
<name>A0A7Y9IXH1_9BURK</name>
<evidence type="ECO:0000256" key="9">
    <source>
        <dbReference type="SAM" id="MobiDB-lite"/>
    </source>
</evidence>
<reference evidence="11 12" key="1">
    <citation type="submission" date="2020-07" db="EMBL/GenBank/DDBJ databases">
        <title>Genomic Encyclopedia of Type Strains, Phase IV (KMG-V): Genome sequencing to study the core and pangenomes of soil and plant-associated prokaryotes.</title>
        <authorList>
            <person name="Whitman W."/>
        </authorList>
    </citation>
    <scope>NUCLEOTIDE SEQUENCE [LARGE SCALE GENOMIC DNA]</scope>
    <source>
        <strain evidence="11 12">SAS40</strain>
    </source>
</reference>
<feature type="compositionally biased region" description="Low complexity" evidence="9">
    <location>
        <begin position="37"/>
        <end position="52"/>
    </location>
</feature>
<dbReference type="InterPro" id="IPR036852">
    <property type="entry name" value="Peptidase_S8/S53_dom_sf"/>
</dbReference>
<dbReference type="InterPro" id="IPR008979">
    <property type="entry name" value="Galactose-bd-like_sf"/>
</dbReference>
<keyword evidence="6" id="KW-0106">Calcium</keyword>
<dbReference type="GO" id="GO:0012505">
    <property type="term" value="C:endomembrane system"/>
    <property type="evidence" value="ECO:0007669"/>
    <property type="project" value="UniProtKB-ARBA"/>
</dbReference>
<dbReference type="EMBL" id="JACBYR010000002">
    <property type="protein sequence ID" value="NYE84905.1"/>
    <property type="molecule type" value="Genomic_DNA"/>
</dbReference>
<feature type="domain" description="P/Homo B" evidence="10">
    <location>
        <begin position="482"/>
        <end position="618"/>
    </location>
</feature>
<accession>A0A7Y9IXH1</accession>
<feature type="active site" description="Charge relay system" evidence="7 8">
    <location>
        <position position="165"/>
    </location>
</feature>
<dbReference type="RefSeq" id="WP_179588936.1">
    <property type="nucleotide sequence ID" value="NZ_JACBYR010000002.1"/>
</dbReference>
<gene>
    <name evidence="11" type="ORF">FHW18_004212</name>
</gene>
<protein>
    <submittedName>
        <fullName evidence="11">Subtilisin family serine protease</fullName>
    </submittedName>
</protein>
<keyword evidence="5 8" id="KW-0720">Serine protease</keyword>
<dbReference type="PROSITE" id="PS51892">
    <property type="entry name" value="SUBTILASE"/>
    <property type="match status" value="1"/>
</dbReference>